<organism evidence="13 14">
    <name type="scientific">Cystobacter fuscus</name>
    <dbReference type="NCBI Taxonomy" id="43"/>
    <lineage>
        <taxon>Bacteria</taxon>
        <taxon>Pseudomonadati</taxon>
        <taxon>Myxococcota</taxon>
        <taxon>Myxococcia</taxon>
        <taxon>Myxococcales</taxon>
        <taxon>Cystobacterineae</taxon>
        <taxon>Archangiaceae</taxon>
        <taxon>Cystobacter</taxon>
    </lineage>
</organism>
<keyword evidence="4 9" id="KW-0547">Nucleotide-binding</keyword>
<keyword evidence="8" id="KW-0061">Asparagine biosynthesis</keyword>
<keyword evidence="8" id="KW-0028">Amino-acid biosynthesis</keyword>
<evidence type="ECO:0000313" key="13">
    <source>
        <dbReference type="EMBL" id="ATB41772.1"/>
    </source>
</evidence>
<feature type="site" description="Important for beta-aspartyl-AMP intermediate formation" evidence="10">
    <location>
        <position position="381"/>
    </location>
</feature>
<evidence type="ECO:0000256" key="4">
    <source>
        <dbReference type="ARBA" id="ARBA00022741"/>
    </source>
</evidence>
<keyword evidence="6 8" id="KW-0315">Glutamine amidotransferase</keyword>
<dbReference type="Pfam" id="PF13537">
    <property type="entry name" value="GATase_7"/>
    <property type="match status" value="1"/>
</dbReference>
<evidence type="ECO:0000256" key="5">
    <source>
        <dbReference type="ARBA" id="ARBA00022840"/>
    </source>
</evidence>
<feature type="binding site" evidence="9">
    <location>
        <position position="103"/>
    </location>
    <ligand>
        <name>L-glutamine</name>
        <dbReference type="ChEBI" id="CHEBI:58359"/>
    </ligand>
</feature>
<evidence type="ECO:0000256" key="3">
    <source>
        <dbReference type="ARBA" id="ARBA00012737"/>
    </source>
</evidence>
<dbReference type="InterPro" id="IPR017932">
    <property type="entry name" value="GATase_2_dom"/>
</dbReference>
<dbReference type="KEGG" id="cfus:CYFUS_007242"/>
<evidence type="ECO:0000256" key="8">
    <source>
        <dbReference type="PIRSR" id="PIRSR001589-1"/>
    </source>
</evidence>
<protein>
    <recommendedName>
        <fullName evidence="3">asparagine synthase (glutamine-hydrolyzing)</fullName>
        <ecNumber evidence="3">6.3.5.4</ecNumber>
    </recommendedName>
</protein>
<sequence length="638" mass="71645">MCGIAGWIDFERNLTRERRTAEAMAQTMHNRGPDDSGLWLEPHAALGHRRLSIIDLEGGRQPMVAEEEGKPVAVLVYTGEVYNFRELRAELVSLGRTFRTHSDTEVVLEAYRQWGPSFVERFNGMFAFALWDVREQKLLLVRDRLGIKPLYFYPTPHGVLFGSEPKGILANPMARAEVDDDGLRELLAFAKTPGEAIFRGMRELRPGHVLTVTRDGLKERAYWKLEARPHTDDLKTTVRTIRELLEDIVSRQLISDVPLCTLLSGGLDSSAITALAQRALVAQGAGPVRSFAVDFVNNARDFTPDELRGTPDAPFVAEVAAHVHSQHTDIVLSASELADPKARAAVLHARDLPVSMGDMDTSMYLLFRAIRQHSTVALSGESADEVFGGYAWFHDPQAIAADAFPWNAMTTKHFGSRYHALSPELLRRLDIQGYLQARYQEALAEVPRLEGETGLERRMREVFYLHLTRFLQVLLDRKDRTSMATGLEVRVPFCDHRLVEYVFNVPWSMKTFDGREKSLLRAATADLLPRSVVERRKSPYPSTKDPEYVRFLRGQFTSMLDDARAPVKPLLDEAHARSLTQEAAENDSPWARSSMEQVLMLNAWLEDYGVKQVPSTSAGQGAPLGEARELTSEPRLGG</sequence>
<dbReference type="AlphaFoldDB" id="A0A250JE52"/>
<dbReference type="InterPro" id="IPR001962">
    <property type="entry name" value="Asn_synthase"/>
</dbReference>
<dbReference type="Gene3D" id="3.60.20.10">
    <property type="entry name" value="Glutamine Phosphoribosylpyrophosphate, subunit 1, domain 1"/>
    <property type="match status" value="1"/>
</dbReference>
<dbReference type="PANTHER" id="PTHR43284">
    <property type="entry name" value="ASPARAGINE SYNTHETASE (GLUTAMINE-HYDROLYZING)"/>
    <property type="match status" value="1"/>
</dbReference>
<dbReference type="InterPro" id="IPR033738">
    <property type="entry name" value="AsnB_N"/>
</dbReference>
<accession>A0A250JE52</accession>
<feature type="region of interest" description="Disordered" evidence="11">
    <location>
        <begin position="614"/>
        <end position="638"/>
    </location>
</feature>
<gene>
    <name evidence="13" type="ORF">CYFUS_007242</name>
</gene>
<dbReference type="CDD" id="cd00712">
    <property type="entry name" value="AsnB"/>
    <property type="match status" value="1"/>
</dbReference>
<dbReference type="EMBL" id="CP022098">
    <property type="protein sequence ID" value="ATB41772.1"/>
    <property type="molecule type" value="Genomic_DNA"/>
</dbReference>
<proteinExistence type="inferred from homology"/>
<dbReference type="GO" id="GO:0005829">
    <property type="term" value="C:cytosol"/>
    <property type="evidence" value="ECO:0007669"/>
    <property type="project" value="TreeGrafter"/>
</dbReference>
<evidence type="ECO:0000313" key="14">
    <source>
        <dbReference type="Proteomes" id="UP000217257"/>
    </source>
</evidence>
<feature type="domain" description="Glutamine amidotransferase type-2" evidence="12">
    <location>
        <begin position="2"/>
        <end position="215"/>
    </location>
</feature>
<dbReference type="InterPro" id="IPR029055">
    <property type="entry name" value="Ntn_hydrolases_N"/>
</dbReference>
<comment type="similarity">
    <text evidence="2">Belongs to the asparagine synthetase family.</text>
</comment>
<dbReference type="SUPFAM" id="SSF52402">
    <property type="entry name" value="Adenine nucleotide alpha hydrolases-like"/>
    <property type="match status" value="1"/>
</dbReference>
<feature type="active site" description="For GATase activity" evidence="8">
    <location>
        <position position="2"/>
    </location>
</feature>
<dbReference type="RefSeq" id="WP_095989427.1">
    <property type="nucleotide sequence ID" value="NZ_CP022098.1"/>
</dbReference>
<dbReference type="Proteomes" id="UP000217257">
    <property type="component" value="Chromosome"/>
</dbReference>
<evidence type="ECO:0000256" key="1">
    <source>
        <dbReference type="ARBA" id="ARBA00005187"/>
    </source>
</evidence>
<name>A0A250JE52_9BACT</name>
<dbReference type="InterPro" id="IPR014729">
    <property type="entry name" value="Rossmann-like_a/b/a_fold"/>
</dbReference>
<dbReference type="InterPro" id="IPR051786">
    <property type="entry name" value="ASN_synthetase/amidase"/>
</dbReference>
<dbReference type="GO" id="GO:0004066">
    <property type="term" value="F:asparagine synthase (glutamine-hydrolyzing) activity"/>
    <property type="evidence" value="ECO:0007669"/>
    <property type="project" value="UniProtKB-EC"/>
</dbReference>
<reference evidence="13 14" key="1">
    <citation type="submission" date="2017-06" db="EMBL/GenBank/DDBJ databases">
        <title>Sequencing and comparative analysis of myxobacterial genomes.</title>
        <authorList>
            <person name="Rupp O."/>
            <person name="Goesmann A."/>
            <person name="Sogaard-Andersen L."/>
        </authorList>
    </citation>
    <scope>NUCLEOTIDE SEQUENCE [LARGE SCALE GENOMIC DNA]</scope>
    <source>
        <strain evidence="13 14">DSM 52655</strain>
    </source>
</reference>
<dbReference type="EC" id="6.3.5.4" evidence="3"/>
<dbReference type="NCBIfam" id="TIGR01536">
    <property type="entry name" value="asn_synth_AEB"/>
    <property type="match status" value="1"/>
</dbReference>
<dbReference type="GO" id="GO:0005524">
    <property type="term" value="F:ATP binding"/>
    <property type="evidence" value="ECO:0007669"/>
    <property type="project" value="UniProtKB-KW"/>
</dbReference>
<dbReference type="Gene3D" id="3.40.50.620">
    <property type="entry name" value="HUPs"/>
    <property type="match status" value="1"/>
</dbReference>
<dbReference type="PROSITE" id="PS51278">
    <property type="entry name" value="GATASE_TYPE_2"/>
    <property type="match status" value="1"/>
</dbReference>
<dbReference type="SUPFAM" id="SSF56235">
    <property type="entry name" value="N-terminal nucleophile aminohydrolases (Ntn hydrolases)"/>
    <property type="match status" value="1"/>
</dbReference>
<dbReference type="CDD" id="cd01991">
    <property type="entry name" value="Asn_synthase_B_C"/>
    <property type="match status" value="1"/>
</dbReference>
<evidence type="ECO:0000259" key="12">
    <source>
        <dbReference type="PROSITE" id="PS51278"/>
    </source>
</evidence>
<keyword evidence="5 9" id="KW-0067">ATP-binding</keyword>
<dbReference type="PIRSF" id="PIRSF001589">
    <property type="entry name" value="Asn_synthetase_glu-h"/>
    <property type="match status" value="1"/>
</dbReference>
<evidence type="ECO:0000256" key="7">
    <source>
        <dbReference type="ARBA" id="ARBA00048741"/>
    </source>
</evidence>
<comment type="catalytic activity">
    <reaction evidence="7">
        <text>L-aspartate + L-glutamine + ATP + H2O = L-asparagine + L-glutamate + AMP + diphosphate + H(+)</text>
        <dbReference type="Rhea" id="RHEA:12228"/>
        <dbReference type="ChEBI" id="CHEBI:15377"/>
        <dbReference type="ChEBI" id="CHEBI:15378"/>
        <dbReference type="ChEBI" id="CHEBI:29985"/>
        <dbReference type="ChEBI" id="CHEBI:29991"/>
        <dbReference type="ChEBI" id="CHEBI:30616"/>
        <dbReference type="ChEBI" id="CHEBI:33019"/>
        <dbReference type="ChEBI" id="CHEBI:58048"/>
        <dbReference type="ChEBI" id="CHEBI:58359"/>
        <dbReference type="ChEBI" id="CHEBI:456215"/>
        <dbReference type="EC" id="6.3.5.4"/>
    </reaction>
</comment>
<evidence type="ECO:0000256" key="6">
    <source>
        <dbReference type="ARBA" id="ARBA00022962"/>
    </source>
</evidence>
<evidence type="ECO:0000256" key="2">
    <source>
        <dbReference type="ARBA" id="ARBA00005752"/>
    </source>
</evidence>
<evidence type="ECO:0000256" key="10">
    <source>
        <dbReference type="PIRSR" id="PIRSR001589-3"/>
    </source>
</evidence>
<dbReference type="InterPro" id="IPR006426">
    <property type="entry name" value="Asn_synth_AEB"/>
</dbReference>
<feature type="binding site" evidence="9">
    <location>
        <position position="262"/>
    </location>
    <ligand>
        <name>ATP</name>
        <dbReference type="ChEBI" id="CHEBI:30616"/>
    </ligand>
</feature>
<dbReference type="GO" id="GO:0006529">
    <property type="term" value="P:asparagine biosynthetic process"/>
    <property type="evidence" value="ECO:0007669"/>
    <property type="project" value="UniProtKB-KW"/>
</dbReference>
<dbReference type="PANTHER" id="PTHR43284:SF1">
    <property type="entry name" value="ASPARAGINE SYNTHETASE"/>
    <property type="match status" value="1"/>
</dbReference>
<feature type="binding site" evidence="9">
    <location>
        <begin position="379"/>
        <end position="380"/>
    </location>
    <ligand>
        <name>ATP</name>
        <dbReference type="ChEBI" id="CHEBI:30616"/>
    </ligand>
</feature>
<dbReference type="Pfam" id="PF00733">
    <property type="entry name" value="Asn_synthase"/>
    <property type="match status" value="1"/>
</dbReference>
<comment type="pathway">
    <text evidence="1">Amino-acid biosynthesis; L-asparagine biosynthesis; L-asparagine from L-aspartate (L-Gln route): step 1/1.</text>
</comment>
<evidence type="ECO:0000256" key="11">
    <source>
        <dbReference type="SAM" id="MobiDB-lite"/>
    </source>
</evidence>
<feature type="binding site" evidence="9">
    <location>
        <position position="293"/>
    </location>
    <ligand>
        <name>ATP</name>
        <dbReference type="ChEBI" id="CHEBI:30616"/>
    </ligand>
</feature>
<evidence type="ECO:0000256" key="9">
    <source>
        <dbReference type="PIRSR" id="PIRSR001589-2"/>
    </source>
</evidence>